<comment type="caution">
    <text evidence="1">The sequence shown here is derived from an EMBL/GenBank/DDBJ whole genome shotgun (WGS) entry which is preliminary data.</text>
</comment>
<dbReference type="RefSeq" id="WP_161022133.1">
    <property type="nucleotide sequence ID" value="NZ_VSUB01000001.1"/>
</dbReference>
<accession>A0A6N9INY9</accession>
<proteinExistence type="predicted"/>
<evidence type="ECO:0000313" key="1">
    <source>
        <dbReference type="EMBL" id="MYY64058.1"/>
    </source>
</evidence>
<dbReference type="Proteomes" id="UP000471678">
    <property type="component" value="Unassembled WGS sequence"/>
</dbReference>
<dbReference type="EMBL" id="VSUB01000001">
    <property type="protein sequence ID" value="MYY64058.1"/>
    <property type="molecule type" value="Genomic_DNA"/>
</dbReference>
<gene>
    <name evidence="1" type="ORF">FYL25_01160</name>
</gene>
<organism evidence="1 2">
    <name type="scientific">Ligilactobacillus salivarius</name>
    <dbReference type="NCBI Taxonomy" id="1624"/>
    <lineage>
        <taxon>Bacteria</taxon>
        <taxon>Bacillati</taxon>
        <taxon>Bacillota</taxon>
        <taxon>Bacilli</taxon>
        <taxon>Lactobacillales</taxon>
        <taxon>Lactobacillaceae</taxon>
        <taxon>Ligilactobacillus</taxon>
    </lineage>
</organism>
<name>A0A6N9INY9_9LACO</name>
<evidence type="ECO:0000313" key="2">
    <source>
        <dbReference type="Proteomes" id="UP000471678"/>
    </source>
</evidence>
<protein>
    <submittedName>
        <fullName evidence="1">Uncharacterized protein</fullName>
    </submittedName>
</protein>
<sequence length="60" mass="6649">MEFVGYVVKIGKCYLTSIGNYTISDCLSEAYVFKVHESAKGIAKNFGGTVIYVYVSDKKI</sequence>
<reference evidence="1 2" key="1">
    <citation type="journal article" date="2020" name="Food Funct.">
        <title>Screening of Lactobacillus salivarius strains from the feces of Chinese populations and the evaluation of their effects against intestinal inflammation in mice.</title>
        <authorList>
            <person name="Zhai Q."/>
            <person name="Shen X."/>
            <person name="Cen S."/>
            <person name="Zhang C."/>
            <person name="Tian F."/>
            <person name="Zhao J."/>
            <person name="Zhang H."/>
            <person name="Xue Y."/>
            <person name="Chen W."/>
        </authorList>
    </citation>
    <scope>NUCLEOTIDE SEQUENCE [LARGE SCALE GENOMIC DNA]</scope>
    <source>
        <strain evidence="1 2">FYNDL5_1.scaf</strain>
    </source>
</reference>
<dbReference type="AlphaFoldDB" id="A0A6N9INY9"/>